<evidence type="ECO:0000256" key="1">
    <source>
        <dbReference type="SAM" id="MobiDB-lite"/>
    </source>
</evidence>
<feature type="domain" description="DUF294" evidence="3">
    <location>
        <begin position="272"/>
        <end position="415"/>
    </location>
</feature>
<reference evidence="4 5" key="1">
    <citation type="journal article" date="2020" name="Microorganisms">
        <title>Description of Three Novel Members in the Family Geobacteraceae, Oryzomonas japonicum gen. nov., sp. nov., Oryzomonas sagensis sp. nov., and Oryzomonas ruber sp. nov.</title>
        <authorList>
            <person name="Xu Z."/>
            <person name="Masuda Y."/>
            <person name="Hayakawa C."/>
            <person name="Ushijima N."/>
            <person name="Kawano K."/>
            <person name="Shiratori Y."/>
            <person name="Senoo K."/>
            <person name="Itoh H."/>
        </authorList>
    </citation>
    <scope>NUCLEOTIDE SEQUENCE [LARGE SCALE GENOMIC DNA]</scope>
    <source>
        <strain evidence="4 5">Red100</strain>
    </source>
</reference>
<dbReference type="CDD" id="cd05401">
    <property type="entry name" value="NT_GlnE_GlnD_like"/>
    <property type="match status" value="1"/>
</dbReference>
<evidence type="ECO:0000259" key="2">
    <source>
        <dbReference type="Pfam" id="PF03445"/>
    </source>
</evidence>
<evidence type="ECO:0000313" key="4">
    <source>
        <dbReference type="EMBL" id="KAB0669885.1"/>
    </source>
</evidence>
<dbReference type="EMBL" id="VZRA01000003">
    <property type="protein sequence ID" value="KAB0669885.1"/>
    <property type="molecule type" value="Genomic_DNA"/>
</dbReference>
<sequence length="418" mass="47188">MSRHVPATVEPAAARHPGAGGGERDVLGALPDPRRIGRYCTADEIGRFLRSISALLDEDRRRMVAWRAEGDRLMHGIAAAGQSELKDIHEALNRIEVERFLLLFSVASLHRNCTHYRDELAKRAMTGVAEELESRGRPVPPVPFALVSMGSDGREEQTLITDQDYLIVYGDGGGEEADSYFLDYSTLLVDRLEEAGFKRCTGGIMPTNLTWRGSLAQWRKRLLAIVRYEVDDYGKNMMDLIVLSDARHVAGDRSIAQELIGLIRGMERDYFQVLWGMARAATEMRLALGFMKRLWTEGSGEHKGEFNLKLLAWAPLVMNIRILAINQGVPATNTVERIAFLEKEGSFSAEMAQGLREAYYILTKYRILMQINVIKGIQSDSHYLNPYRLPAEEHEKIRRAIVGIEELQKIIHTNFSIM</sequence>
<evidence type="ECO:0000313" key="5">
    <source>
        <dbReference type="Proteomes" id="UP000798046"/>
    </source>
</evidence>
<dbReference type="Pfam" id="PF10335">
    <property type="entry name" value="DUF294_C"/>
    <property type="match status" value="1"/>
</dbReference>
<comment type="caution">
    <text evidence="4">The sequence shown here is derived from an EMBL/GenBank/DDBJ whole genome shotgun (WGS) entry which is preliminary data.</text>
</comment>
<evidence type="ECO:0000259" key="3">
    <source>
        <dbReference type="Pfam" id="PF10335"/>
    </source>
</evidence>
<dbReference type="Proteomes" id="UP000798046">
    <property type="component" value="Unassembled WGS sequence"/>
</dbReference>
<keyword evidence="5" id="KW-1185">Reference proteome</keyword>
<protein>
    <submittedName>
        <fullName evidence="4">Nucleotidyltransferase</fullName>
    </submittedName>
</protein>
<gene>
    <name evidence="4" type="ORF">F6V30_11240</name>
</gene>
<dbReference type="InterPro" id="IPR018821">
    <property type="entry name" value="DUF294_put_nucleoTrafse_sb-bd"/>
</dbReference>
<feature type="region of interest" description="Disordered" evidence="1">
    <location>
        <begin position="1"/>
        <end position="27"/>
    </location>
</feature>
<proteinExistence type="predicted"/>
<name>A0ABQ6TP01_9BACT</name>
<organism evidence="4 5">
    <name type="scientific">Oryzomonas sagensis</name>
    <dbReference type="NCBI Taxonomy" id="2603857"/>
    <lineage>
        <taxon>Bacteria</taxon>
        <taxon>Pseudomonadati</taxon>
        <taxon>Thermodesulfobacteriota</taxon>
        <taxon>Desulfuromonadia</taxon>
        <taxon>Geobacterales</taxon>
        <taxon>Geobacteraceae</taxon>
        <taxon>Oryzomonas</taxon>
    </lineage>
</organism>
<dbReference type="Pfam" id="PF03445">
    <property type="entry name" value="DUF294"/>
    <property type="match status" value="1"/>
</dbReference>
<dbReference type="InterPro" id="IPR005105">
    <property type="entry name" value="GlnD_Uridyltrans_N"/>
</dbReference>
<accession>A0ABQ6TP01</accession>
<feature type="domain" description="Protein-PII uridylyltransferase N-terminal" evidence="2">
    <location>
        <begin position="105"/>
        <end position="227"/>
    </location>
</feature>